<evidence type="ECO:0000259" key="1">
    <source>
        <dbReference type="Pfam" id="PF09004"/>
    </source>
</evidence>
<evidence type="ECO:0000313" key="3">
    <source>
        <dbReference type="Proteomes" id="UP000694523"/>
    </source>
</evidence>
<dbReference type="Ensembl" id="ENSNMLT00000027324.1">
    <property type="protein sequence ID" value="ENSNMLP00000024425.1"/>
    <property type="gene ID" value="ENSNMLG00000015650.1"/>
</dbReference>
<dbReference type="AlphaFoldDB" id="A0A8C6TQQ6"/>
<evidence type="ECO:0000313" key="2">
    <source>
        <dbReference type="Ensembl" id="ENSNMLP00000024425.1"/>
    </source>
</evidence>
<dbReference type="Pfam" id="PF09004">
    <property type="entry name" value="ALKBH8_N"/>
    <property type="match status" value="1"/>
</dbReference>
<organism evidence="2 3">
    <name type="scientific">Neogobius melanostomus</name>
    <name type="common">round goby</name>
    <dbReference type="NCBI Taxonomy" id="47308"/>
    <lineage>
        <taxon>Eukaryota</taxon>
        <taxon>Metazoa</taxon>
        <taxon>Chordata</taxon>
        <taxon>Craniata</taxon>
        <taxon>Vertebrata</taxon>
        <taxon>Euteleostomi</taxon>
        <taxon>Actinopterygii</taxon>
        <taxon>Neopterygii</taxon>
        <taxon>Teleostei</taxon>
        <taxon>Neoteleostei</taxon>
        <taxon>Acanthomorphata</taxon>
        <taxon>Gobiaria</taxon>
        <taxon>Gobiiformes</taxon>
        <taxon>Gobioidei</taxon>
        <taxon>Gobiidae</taxon>
        <taxon>Benthophilinae</taxon>
        <taxon>Neogobiini</taxon>
        <taxon>Neogobius</taxon>
    </lineage>
</organism>
<proteinExistence type="predicted"/>
<dbReference type="GO" id="GO:0016706">
    <property type="term" value="F:2-oxoglutarate-dependent dioxygenase activity"/>
    <property type="evidence" value="ECO:0007669"/>
    <property type="project" value="InterPro"/>
</dbReference>
<feature type="domain" description="Alkylated DNA repair protein AlkB homologue 8 N-terminal" evidence="1">
    <location>
        <begin position="41"/>
        <end position="65"/>
    </location>
</feature>
<name>A0A8C6TQQ6_9GOBI</name>
<dbReference type="Proteomes" id="UP000694523">
    <property type="component" value="Unplaced"/>
</dbReference>
<dbReference type="GO" id="GO:0008168">
    <property type="term" value="F:methyltransferase activity"/>
    <property type="evidence" value="ECO:0007669"/>
    <property type="project" value="InterPro"/>
</dbReference>
<dbReference type="InterPro" id="IPR015095">
    <property type="entry name" value="AlkB_hom8_N"/>
</dbReference>
<reference evidence="2" key="2">
    <citation type="submission" date="2025-09" db="UniProtKB">
        <authorList>
            <consortium name="Ensembl"/>
        </authorList>
    </citation>
    <scope>IDENTIFICATION</scope>
</reference>
<reference evidence="2" key="1">
    <citation type="submission" date="2025-08" db="UniProtKB">
        <authorList>
            <consortium name="Ensembl"/>
        </authorList>
    </citation>
    <scope>IDENTIFICATION</scope>
</reference>
<protein>
    <recommendedName>
        <fullName evidence="1">Alkylated DNA repair protein AlkB homologue 8 N-terminal domain-containing protein</fullName>
    </recommendedName>
</protein>
<keyword evidence="3" id="KW-1185">Reference proteome</keyword>
<accession>A0A8C6TQQ6</accession>
<sequence length="173" mass="19740">MVIDFKRKPLPHAPLNILWEDIEVVDSFKYLGVHLNNKLDWSHNTNALYKKGQSRLHVLRRLRSFGVSRPLDTYPGLQFLHLLLASLHSDHFSLIQTVLQVFDGLLHVLLHALQVSTGVSLHLFLQTESFISAARLCLKRALKGVNRPLQVSLGLFYLVELKLGPENLSLLMF</sequence>